<dbReference type="Gene3D" id="3.40.430.10">
    <property type="entry name" value="Dihydrofolate Reductase, subunit A"/>
    <property type="match status" value="1"/>
</dbReference>
<keyword evidence="3" id="KW-1185">Reference proteome</keyword>
<name>A0A250JPY1_9BACT</name>
<evidence type="ECO:0000313" key="3">
    <source>
        <dbReference type="Proteomes" id="UP000217343"/>
    </source>
</evidence>
<dbReference type="PANTHER" id="PTHR38011">
    <property type="entry name" value="DIHYDROFOLATE REDUCTASE FAMILY PROTEIN (AFU_ORTHOLOGUE AFUA_8G06820)"/>
    <property type="match status" value="1"/>
</dbReference>
<dbReference type="InterPro" id="IPR002734">
    <property type="entry name" value="RibDG_C"/>
</dbReference>
<dbReference type="EMBL" id="CP022203">
    <property type="protein sequence ID" value="ATB45670.1"/>
    <property type="molecule type" value="Genomic_DNA"/>
</dbReference>
<dbReference type="InterPro" id="IPR050765">
    <property type="entry name" value="Riboflavin_Biosynth_HTPR"/>
</dbReference>
<sequence>MRKLKYHVATSVDGFIAHEDDTYGAFMQPRLIQDSEHVTDFVASLATYSAALMGRRTYEVGLKEGVTDPYTNLETYVFSRTMKESPNPRVKLVSEDAVGVVRRLKAQEGGDIYLSGGGAFAGLLFAEGLVDEVLLKMNPLILGAGIPLVSSLRQVVDLELKSTKVYGNGVVLLRYAVLPRPKA</sequence>
<dbReference type="GO" id="GO:0008703">
    <property type="term" value="F:5-amino-6-(5-phosphoribosylamino)uracil reductase activity"/>
    <property type="evidence" value="ECO:0007669"/>
    <property type="project" value="InterPro"/>
</dbReference>
<evidence type="ECO:0000313" key="2">
    <source>
        <dbReference type="EMBL" id="ATB45670.1"/>
    </source>
</evidence>
<dbReference type="Pfam" id="PF01872">
    <property type="entry name" value="RibD_C"/>
    <property type="match status" value="1"/>
</dbReference>
<dbReference type="RefSeq" id="WP_095957421.1">
    <property type="nucleotide sequence ID" value="NZ_CP022203.1"/>
</dbReference>
<dbReference type="SUPFAM" id="SSF53597">
    <property type="entry name" value="Dihydrofolate reductase-like"/>
    <property type="match status" value="1"/>
</dbReference>
<evidence type="ECO:0000259" key="1">
    <source>
        <dbReference type="Pfam" id="PF01872"/>
    </source>
</evidence>
<dbReference type="InterPro" id="IPR024072">
    <property type="entry name" value="DHFR-like_dom_sf"/>
</dbReference>
<dbReference type="AlphaFoldDB" id="A0A250JPY1"/>
<protein>
    <submittedName>
        <fullName evidence="2">Deaminase reductase</fullName>
    </submittedName>
</protein>
<reference evidence="2 3" key="1">
    <citation type="submission" date="2017-06" db="EMBL/GenBank/DDBJ databases">
        <title>Sequencing and comparative analysis of myxobacterial genomes.</title>
        <authorList>
            <person name="Rupp O."/>
            <person name="Goesmann A."/>
            <person name="Sogaard-Andersen L."/>
        </authorList>
    </citation>
    <scope>NUCLEOTIDE SEQUENCE [LARGE SCALE GENOMIC DNA]</scope>
    <source>
        <strain evidence="2 3">DSM 14697</strain>
    </source>
</reference>
<dbReference type="KEGG" id="mmas:MYMAC_001255"/>
<accession>A0A250JPY1</accession>
<proteinExistence type="predicted"/>
<feature type="domain" description="Bacterial bifunctional deaminase-reductase C-terminal" evidence="1">
    <location>
        <begin position="3"/>
        <end position="172"/>
    </location>
</feature>
<dbReference type="Proteomes" id="UP000217343">
    <property type="component" value="Chromosome"/>
</dbReference>
<gene>
    <name evidence="2" type="ORF">MYMAC_001255</name>
</gene>
<dbReference type="PANTHER" id="PTHR38011:SF11">
    <property type="entry name" value="2,5-DIAMINO-6-RIBOSYLAMINO-4(3H)-PYRIMIDINONE 5'-PHOSPHATE REDUCTASE"/>
    <property type="match status" value="1"/>
</dbReference>
<organism evidence="2 3">
    <name type="scientific">Corallococcus macrosporus DSM 14697</name>
    <dbReference type="NCBI Taxonomy" id="1189310"/>
    <lineage>
        <taxon>Bacteria</taxon>
        <taxon>Pseudomonadati</taxon>
        <taxon>Myxococcota</taxon>
        <taxon>Myxococcia</taxon>
        <taxon>Myxococcales</taxon>
        <taxon>Cystobacterineae</taxon>
        <taxon>Myxococcaceae</taxon>
        <taxon>Corallococcus</taxon>
    </lineage>
</organism>
<dbReference type="GO" id="GO:0009231">
    <property type="term" value="P:riboflavin biosynthetic process"/>
    <property type="evidence" value="ECO:0007669"/>
    <property type="project" value="InterPro"/>
</dbReference>
<dbReference type="OrthoDB" id="2313602at2"/>